<dbReference type="EMBL" id="JSVC01000013">
    <property type="protein sequence ID" value="KIC94391.1"/>
    <property type="molecule type" value="Genomic_DNA"/>
</dbReference>
<dbReference type="Gene3D" id="1.10.357.10">
    <property type="entry name" value="Tetracycline Repressor, domain 2"/>
    <property type="match status" value="1"/>
</dbReference>
<keyword evidence="3" id="KW-0804">Transcription</keyword>
<dbReference type="STRING" id="1349421.OI18_12290"/>
<dbReference type="Proteomes" id="UP000031408">
    <property type="component" value="Unassembled WGS sequence"/>
</dbReference>
<dbReference type="PANTHER" id="PTHR47506">
    <property type="entry name" value="TRANSCRIPTIONAL REGULATORY PROTEIN"/>
    <property type="match status" value="1"/>
</dbReference>
<dbReference type="InterPro" id="IPR009057">
    <property type="entry name" value="Homeodomain-like_sf"/>
</dbReference>
<evidence type="ECO:0000256" key="2">
    <source>
        <dbReference type="ARBA" id="ARBA00023125"/>
    </source>
</evidence>
<dbReference type="Pfam" id="PF00440">
    <property type="entry name" value="TetR_N"/>
    <property type="match status" value="1"/>
</dbReference>
<evidence type="ECO:0000313" key="7">
    <source>
        <dbReference type="Proteomes" id="UP000031408"/>
    </source>
</evidence>
<dbReference type="InterPro" id="IPR001647">
    <property type="entry name" value="HTH_TetR"/>
</dbReference>
<keyword evidence="7" id="KW-1185">Reference proteome</keyword>
<accession>A0A0C1L464</accession>
<dbReference type="RefSeq" id="WP_039140151.1">
    <property type="nucleotide sequence ID" value="NZ_JSVC01000013.1"/>
</dbReference>
<evidence type="ECO:0000256" key="1">
    <source>
        <dbReference type="ARBA" id="ARBA00023015"/>
    </source>
</evidence>
<evidence type="ECO:0000256" key="3">
    <source>
        <dbReference type="ARBA" id="ARBA00023163"/>
    </source>
</evidence>
<protein>
    <submittedName>
        <fullName evidence="6">Transcriptional regulator</fullName>
    </submittedName>
</protein>
<evidence type="ECO:0000259" key="5">
    <source>
        <dbReference type="PROSITE" id="PS50977"/>
    </source>
</evidence>
<name>A0A0C1L464_9BACT</name>
<sequence length="193" mass="21169">MGKSEQTKAFIIEKTAPLFNSKGYAGTSLNDMTDATRLTKGSIYGNFANKDEVAVAAFEYNVNKIRSIVYPKVAESISAKNKLMAYGEVYTNPDKYNFPVGGCPILNTATEADDTHPELQVKVAGAINTWKKNFIRIIQEGIENKEFSKNIDPEQVAISLIALLEGGIMISKATGKSTGPHIMKTFRNLVDQL</sequence>
<evidence type="ECO:0000313" key="6">
    <source>
        <dbReference type="EMBL" id="KIC94391.1"/>
    </source>
</evidence>
<dbReference type="GO" id="GO:0003677">
    <property type="term" value="F:DNA binding"/>
    <property type="evidence" value="ECO:0007669"/>
    <property type="project" value="UniProtKB-UniRule"/>
</dbReference>
<dbReference type="InterPro" id="IPR011075">
    <property type="entry name" value="TetR_C"/>
</dbReference>
<keyword evidence="1" id="KW-0805">Transcription regulation</keyword>
<dbReference type="Pfam" id="PF16925">
    <property type="entry name" value="TetR_C_13"/>
    <property type="match status" value="1"/>
</dbReference>
<evidence type="ECO:0000256" key="4">
    <source>
        <dbReference type="PROSITE-ProRule" id="PRU00335"/>
    </source>
</evidence>
<keyword evidence="2 4" id="KW-0238">DNA-binding</keyword>
<dbReference type="SUPFAM" id="SSF46689">
    <property type="entry name" value="Homeodomain-like"/>
    <property type="match status" value="1"/>
</dbReference>
<comment type="caution">
    <text evidence="6">The sequence shown here is derived from an EMBL/GenBank/DDBJ whole genome shotgun (WGS) entry which is preliminary data.</text>
</comment>
<dbReference type="OrthoDB" id="9798857at2"/>
<dbReference type="SUPFAM" id="SSF48498">
    <property type="entry name" value="Tetracyclin repressor-like, C-terminal domain"/>
    <property type="match status" value="1"/>
</dbReference>
<proteinExistence type="predicted"/>
<organism evidence="6 7">
    <name type="scientific">Flavihumibacter solisilvae</name>
    <dbReference type="NCBI Taxonomy" id="1349421"/>
    <lineage>
        <taxon>Bacteria</taxon>
        <taxon>Pseudomonadati</taxon>
        <taxon>Bacteroidota</taxon>
        <taxon>Chitinophagia</taxon>
        <taxon>Chitinophagales</taxon>
        <taxon>Chitinophagaceae</taxon>
        <taxon>Flavihumibacter</taxon>
    </lineage>
</organism>
<dbReference type="InterPro" id="IPR036271">
    <property type="entry name" value="Tet_transcr_reg_TetR-rel_C_sf"/>
</dbReference>
<feature type="DNA-binding region" description="H-T-H motif" evidence="4">
    <location>
        <begin position="28"/>
        <end position="47"/>
    </location>
</feature>
<dbReference type="PROSITE" id="PS50977">
    <property type="entry name" value="HTH_TETR_2"/>
    <property type="match status" value="1"/>
</dbReference>
<dbReference type="PANTHER" id="PTHR47506:SF3">
    <property type="entry name" value="HTH-TYPE TRANSCRIPTIONAL REGULATOR LMRA"/>
    <property type="match status" value="1"/>
</dbReference>
<reference evidence="6 7" key="1">
    <citation type="submission" date="2014-11" db="EMBL/GenBank/DDBJ databases">
        <title>Genome sequence of Flavihumibacter solisilvae 3-3.</title>
        <authorList>
            <person name="Zhou G."/>
            <person name="Li M."/>
            <person name="Wang G."/>
        </authorList>
    </citation>
    <scope>NUCLEOTIDE SEQUENCE [LARGE SCALE GENOMIC DNA]</scope>
    <source>
        <strain evidence="6 7">3-3</strain>
    </source>
</reference>
<gene>
    <name evidence="6" type="ORF">OI18_12290</name>
</gene>
<dbReference type="AlphaFoldDB" id="A0A0C1L464"/>
<feature type="domain" description="HTH tetR-type" evidence="5">
    <location>
        <begin position="5"/>
        <end position="65"/>
    </location>
</feature>